<evidence type="ECO:0000313" key="1">
    <source>
        <dbReference type="Proteomes" id="UP000790787"/>
    </source>
</evidence>
<evidence type="ECO:0000313" key="2">
    <source>
        <dbReference type="RefSeq" id="XP_075082322.1"/>
    </source>
</evidence>
<keyword evidence="1" id="KW-1185">Reference proteome</keyword>
<sequence>MDLFQKFFVTAMAALVFSCIIVKFISIAVSNDEKVDKEKTVVEEAKITKGAVVKSRKSKKRVKFVEKEVVKNVDYIELMPCKVGGVVDQSENGGEKKVDSEEVFVEEKNEDIFKKGDEFKGEKVPENVGVIENEKRDKVVLDEDSDDDWEGIERSELEEEFVKAVNFVDRGKGKENLGSELMMQLYGLQKIAMEGPCYEPQPMALKVYARAKWNAWQRMGSMNPEVAMEQYIELLSDHVPGWTHQNKEASEVGSLETKMSGDPDSIPDSFNDIRKDERTQEMKHAAEGVDFAGGGKTFNFQSSLRHPFRRILVQLS</sequence>
<dbReference type="Proteomes" id="UP000790787">
    <property type="component" value="Chromosome 12"/>
</dbReference>
<protein>
    <submittedName>
        <fullName evidence="2">Acyl-CoA-binding domain-containing protein 3 isoform X1</fullName>
    </submittedName>
</protein>
<reference evidence="2" key="2">
    <citation type="submission" date="2025-08" db="UniProtKB">
        <authorList>
            <consortium name="RefSeq"/>
        </authorList>
    </citation>
    <scope>IDENTIFICATION</scope>
    <source>
        <tissue evidence="2">Leaf</tissue>
    </source>
</reference>
<proteinExistence type="predicted"/>
<accession>A0AC58SBG6</accession>
<name>A0AC58SBG6_TOBAC</name>
<organism evidence="1 2">
    <name type="scientific">Nicotiana tabacum</name>
    <name type="common">Common tobacco</name>
    <dbReference type="NCBI Taxonomy" id="4097"/>
    <lineage>
        <taxon>Eukaryota</taxon>
        <taxon>Viridiplantae</taxon>
        <taxon>Streptophyta</taxon>
        <taxon>Embryophyta</taxon>
        <taxon>Tracheophyta</taxon>
        <taxon>Spermatophyta</taxon>
        <taxon>Magnoliopsida</taxon>
        <taxon>eudicotyledons</taxon>
        <taxon>Gunneridae</taxon>
        <taxon>Pentapetalae</taxon>
        <taxon>asterids</taxon>
        <taxon>lamiids</taxon>
        <taxon>Solanales</taxon>
        <taxon>Solanaceae</taxon>
        <taxon>Nicotianoideae</taxon>
        <taxon>Nicotianeae</taxon>
        <taxon>Nicotiana</taxon>
    </lineage>
</organism>
<dbReference type="RefSeq" id="XP_075082322.1">
    <property type="nucleotide sequence ID" value="XM_075226221.1"/>
</dbReference>
<reference evidence="1" key="1">
    <citation type="journal article" date="2014" name="Nat. Commun.">
        <title>The tobacco genome sequence and its comparison with those of tomato and potato.</title>
        <authorList>
            <person name="Sierro N."/>
            <person name="Battey J.N."/>
            <person name="Ouadi S."/>
            <person name="Bakaher N."/>
            <person name="Bovet L."/>
            <person name="Willig A."/>
            <person name="Goepfert S."/>
            <person name="Peitsch M.C."/>
            <person name="Ivanov N.V."/>
        </authorList>
    </citation>
    <scope>NUCLEOTIDE SEQUENCE [LARGE SCALE GENOMIC DNA]</scope>
</reference>
<gene>
    <name evidence="2" type="primary">LOC107765587</name>
</gene>